<dbReference type="PANTHER" id="PTHR44943:SF8">
    <property type="entry name" value="TPR REPEAT-CONTAINING PROTEIN MJ0263"/>
    <property type="match status" value="1"/>
</dbReference>
<dbReference type="AlphaFoldDB" id="A0A4R3L971"/>
<keyword evidence="6" id="KW-1185">Reference proteome</keyword>
<dbReference type="Pfam" id="PF12688">
    <property type="entry name" value="TPR_5"/>
    <property type="match status" value="1"/>
</dbReference>
<feature type="repeat" description="TPR" evidence="3">
    <location>
        <begin position="71"/>
        <end position="104"/>
    </location>
</feature>
<organism evidence="5 6">
    <name type="scientific">Hazenella coriacea</name>
    <dbReference type="NCBI Taxonomy" id="1179467"/>
    <lineage>
        <taxon>Bacteria</taxon>
        <taxon>Bacillati</taxon>
        <taxon>Bacillota</taxon>
        <taxon>Bacilli</taxon>
        <taxon>Bacillales</taxon>
        <taxon>Thermoactinomycetaceae</taxon>
        <taxon>Hazenella</taxon>
    </lineage>
</organism>
<dbReference type="InterPro" id="IPR051685">
    <property type="entry name" value="Ycf3/AcsC/BcsC/TPR_MFPF"/>
</dbReference>
<dbReference type="SUPFAM" id="SSF48452">
    <property type="entry name" value="TPR-like"/>
    <property type="match status" value="1"/>
</dbReference>
<dbReference type="OrthoDB" id="193829at2"/>
<evidence type="ECO:0000313" key="5">
    <source>
        <dbReference type="EMBL" id="TCS96601.1"/>
    </source>
</evidence>
<dbReference type="PROSITE" id="PS50005">
    <property type="entry name" value="TPR"/>
    <property type="match status" value="1"/>
</dbReference>
<dbReference type="EMBL" id="SMAG01000001">
    <property type="protein sequence ID" value="TCS96601.1"/>
    <property type="molecule type" value="Genomic_DNA"/>
</dbReference>
<protein>
    <submittedName>
        <fullName evidence="5">Tetratricopeptide repeat protein</fullName>
    </submittedName>
</protein>
<dbReference type="InterPro" id="IPR011990">
    <property type="entry name" value="TPR-like_helical_dom_sf"/>
</dbReference>
<proteinExistence type="predicted"/>
<accession>A0A4R3L971</accession>
<dbReference type="InterPro" id="IPR019734">
    <property type="entry name" value="TPR_rpt"/>
</dbReference>
<evidence type="ECO:0000256" key="1">
    <source>
        <dbReference type="ARBA" id="ARBA00022737"/>
    </source>
</evidence>
<feature type="domain" description="Tetratrico peptide repeat group 5" evidence="4">
    <location>
        <begin position="35"/>
        <end position="155"/>
    </location>
</feature>
<comment type="caution">
    <text evidence="5">The sequence shown here is derived from an EMBL/GenBank/DDBJ whole genome shotgun (WGS) entry which is preliminary data.</text>
</comment>
<evidence type="ECO:0000259" key="4">
    <source>
        <dbReference type="Pfam" id="PF12688"/>
    </source>
</evidence>
<dbReference type="InterPro" id="IPR041656">
    <property type="entry name" value="TPR_5"/>
</dbReference>
<evidence type="ECO:0000256" key="3">
    <source>
        <dbReference type="PROSITE-ProRule" id="PRU00339"/>
    </source>
</evidence>
<dbReference type="SMART" id="SM00028">
    <property type="entry name" value="TPR"/>
    <property type="match status" value="2"/>
</dbReference>
<name>A0A4R3L971_9BACL</name>
<dbReference type="Gene3D" id="1.25.40.10">
    <property type="entry name" value="Tetratricopeptide repeat domain"/>
    <property type="match status" value="1"/>
</dbReference>
<keyword evidence="1" id="KW-0677">Repeat</keyword>
<dbReference type="PANTHER" id="PTHR44943">
    <property type="entry name" value="CELLULOSE SYNTHASE OPERON PROTEIN C"/>
    <property type="match status" value="1"/>
</dbReference>
<reference evidence="5 6" key="1">
    <citation type="submission" date="2019-03" db="EMBL/GenBank/DDBJ databases">
        <title>Genomic Encyclopedia of Type Strains, Phase IV (KMG-IV): sequencing the most valuable type-strain genomes for metagenomic binning, comparative biology and taxonomic classification.</title>
        <authorList>
            <person name="Goeker M."/>
        </authorList>
    </citation>
    <scope>NUCLEOTIDE SEQUENCE [LARGE SCALE GENOMIC DNA]</scope>
    <source>
        <strain evidence="5 6">DSM 45707</strain>
    </source>
</reference>
<dbReference type="Proteomes" id="UP000294937">
    <property type="component" value="Unassembled WGS sequence"/>
</dbReference>
<evidence type="ECO:0000313" key="6">
    <source>
        <dbReference type="Proteomes" id="UP000294937"/>
    </source>
</evidence>
<evidence type="ECO:0000256" key="2">
    <source>
        <dbReference type="ARBA" id="ARBA00022803"/>
    </source>
</evidence>
<sequence>MSEFQRAIRCREEGRLEDAQSLLLQLIKQDPSNPQTLYQCACVHDALGLEREAIPFYEEALQLGLTSEERRGAWLGLGSTYRTLGEYLKAQETLEKGIQEFPDAHELYLFYAMVLYNLGEHQRSMEILLQKMIELTQDEGIQKYQRAILFYADQLDQVWE</sequence>
<keyword evidence="2 3" id="KW-0802">TPR repeat</keyword>
<dbReference type="RefSeq" id="WP_131923002.1">
    <property type="nucleotide sequence ID" value="NZ_SMAG01000001.1"/>
</dbReference>
<gene>
    <name evidence="5" type="ORF">EDD58_101237</name>
</gene>